<dbReference type="Gene3D" id="3.30.200.20">
    <property type="entry name" value="Phosphorylase Kinase, domain 1"/>
    <property type="match status" value="1"/>
</dbReference>
<accession>A0A7S7LK48</accession>
<dbReference type="EMBL" id="CP044422">
    <property type="protein sequence ID" value="QOY43625.1"/>
    <property type="molecule type" value="Genomic_DNA"/>
</dbReference>
<evidence type="ECO:0000256" key="1">
    <source>
        <dbReference type="ARBA" id="ARBA00006485"/>
    </source>
</evidence>
<dbReference type="InterPro" id="IPR050108">
    <property type="entry name" value="CDK"/>
</dbReference>
<dbReference type="GO" id="GO:0005634">
    <property type="term" value="C:nucleus"/>
    <property type="evidence" value="ECO:0007669"/>
    <property type="project" value="TreeGrafter"/>
</dbReference>
<evidence type="ECO:0000256" key="12">
    <source>
        <dbReference type="RuleBase" id="RU000304"/>
    </source>
</evidence>
<evidence type="ECO:0000256" key="8">
    <source>
        <dbReference type="ARBA" id="ARBA00039612"/>
    </source>
</evidence>
<proteinExistence type="inferred from homology"/>
<protein>
    <recommendedName>
        <fullName evidence="8">Cyclin-dependent kinase 2 homolog</fullName>
    </recommendedName>
    <alternativeName>
        <fullName evidence="9">Cell division control protein 2 homolog</fullName>
    </alternativeName>
    <alternativeName>
        <fullName evidence="10">cdc2-related kinase 2</fullName>
    </alternativeName>
</protein>
<evidence type="ECO:0000256" key="7">
    <source>
        <dbReference type="ARBA" id="ARBA00038543"/>
    </source>
</evidence>
<keyword evidence="4 11" id="KW-0547">Nucleotide-binding</keyword>
<evidence type="ECO:0000313" key="14">
    <source>
        <dbReference type="EMBL" id="QOY43625.1"/>
    </source>
</evidence>
<dbReference type="PROSITE" id="PS00107">
    <property type="entry name" value="PROTEIN_KINASE_ATP"/>
    <property type="match status" value="1"/>
</dbReference>
<dbReference type="VEuPathDB" id="CryptoDB:CPATCC_0039350"/>
<dbReference type="SMART" id="SM00220">
    <property type="entry name" value="S_TKc"/>
    <property type="match status" value="1"/>
</dbReference>
<dbReference type="InterPro" id="IPR017441">
    <property type="entry name" value="Protein_kinase_ATP_BS"/>
</dbReference>
<evidence type="ECO:0000256" key="10">
    <source>
        <dbReference type="ARBA" id="ARBA00042858"/>
    </source>
</evidence>
<gene>
    <name evidence="14" type="ORF">CPATCC_000431</name>
</gene>
<dbReference type="PANTHER" id="PTHR24056">
    <property type="entry name" value="CELL DIVISION PROTEIN KINASE"/>
    <property type="match status" value="1"/>
</dbReference>
<dbReference type="Pfam" id="PF00069">
    <property type="entry name" value="Pkinase"/>
    <property type="match status" value="1"/>
</dbReference>
<dbReference type="SUPFAM" id="SSF56112">
    <property type="entry name" value="Protein kinase-like (PK-like)"/>
    <property type="match status" value="1"/>
</dbReference>
<name>A0A7S7LK48_CRYPV</name>
<comment type="subunit">
    <text evidence="7">May form a complex composed of at least the catalytic subunit CRK2 and a cyclin.</text>
</comment>
<evidence type="ECO:0000256" key="4">
    <source>
        <dbReference type="ARBA" id="ARBA00022741"/>
    </source>
</evidence>
<dbReference type="Proteomes" id="UP000593906">
    <property type="component" value="Chromosome 1"/>
</dbReference>
<keyword evidence="5" id="KW-0418">Kinase</keyword>
<dbReference type="InterPro" id="IPR008271">
    <property type="entry name" value="Ser/Thr_kinase_AS"/>
</dbReference>
<evidence type="ECO:0000259" key="13">
    <source>
        <dbReference type="PROSITE" id="PS50011"/>
    </source>
</evidence>
<evidence type="ECO:0000256" key="3">
    <source>
        <dbReference type="ARBA" id="ARBA00022679"/>
    </source>
</evidence>
<keyword evidence="3" id="KW-0808">Transferase</keyword>
<organism evidence="14 15">
    <name type="scientific">Cryptosporidium parvum</name>
    <dbReference type="NCBI Taxonomy" id="5807"/>
    <lineage>
        <taxon>Eukaryota</taxon>
        <taxon>Sar</taxon>
        <taxon>Alveolata</taxon>
        <taxon>Apicomplexa</taxon>
        <taxon>Conoidasida</taxon>
        <taxon>Coccidia</taxon>
        <taxon>Eucoccidiorida</taxon>
        <taxon>Eimeriorina</taxon>
        <taxon>Cryptosporidiidae</taxon>
        <taxon>Cryptosporidium</taxon>
    </lineage>
</organism>
<dbReference type="FunFam" id="1.10.510.10:FF:000624">
    <property type="entry name" value="Mitogen-activated protein kinase"/>
    <property type="match status" value="1"/>
</dbReference>
<evidence type="ECO:0000313" key="15">
    <source>
        <dbReference type="Proteomes" id="UP000593906"/>
    </source>
</evidence>
<comment type="similarity">
    <text evidence="1">Belongs to the protein kinase superfamily. CMGC Ser/Thr protein kinase family. CDC2/CDKX subfamily.</text>
</comment>
<dbReference type="CDD" id="cd07829">
    <property type="entry name" value="STKc_CDK_like"/>
    <property type="match status" value="1"/>
</dbReference>
<evidence type="ECO:0000256" key="2">
    <source>
        <dbReference type="ARBA" id="ARBA00022527"/>
    </source>
</evidence>
<reference evidence="14 15" key="1">
    <citation type="submission" date="2019-09" db="EMBL/GenBank/DDBJ databases">
        <title>Consistent, comparative and evidence-based genome assembly and annotation for Cryptosporidium parvum, C. hominis and C. tyzzeri.</title>
        <authorList>
            <person name="Baptista R.P."/>
            <person name="Li Y."/>
            <person name="Sateriale A."/>
            <person name="Ansell B."/>
            <person name="Jex A."/>
            <person name="Sanders M."/>
            <person name="Brooks K."/>
            <person name="Tracey A."/>
            <person name="Berriman M."/>
            <person name="Striepen B."/>
            <person name="Cotton J.A."/>
            <person name="Kissinger J.C."/>
        </authorList>
    </citation>
    <scope>NUCLEOTIDE SEQUENCE [LARGE SCALE GENOMIC DNA]</scope>
    <source>
        <strain evidence="14 15">IOWA-ATCC</strain>
    </source>
</reference>
<dbReference type="InterPro" id="IPR000719">
    <property type="entry name" value="Prot_kinase_dom"/>
</dbReference>
<dbReference type="PROSITE" id="PS00108">
    <property type="entry name" value="PROTEIN_KINASE_ST"/>
    <property type="match status" value="1"/>
</dbReference>
<evidence type="ECO:0000256" key="9">
    <source>
        <dbReference type="ARBA" id="ARBA00041902"/>
    </source>
</evidence>
<evidence type="ECO:0000256" key="11">
    <source>
        <dbReference type="PROSITE-ProRule" id="PRU10141"/>
    </source>
</evidence>
<dbReference type="GO" id="GO:0005524">
    <property type="term" value="F:ATP binding"/>
    <property type="evidence" value="ECO:0007669"/>
    <property type="project" value="UniProtKB-UniRule"/>
</dbReference>
<sequence length="329" mass="38131">MNMIQKLIWDSINFTLGDGEKDSSIGDYEYLEIIGEGTYGVVYKCKCKQSGELFAVKTFRSATSEFSTTTLREISILREINHSNIVSVQDVILSSKGVNIVFEFFPYDLKRYLSMFPDKVPPVKFIKHIIFEILKGIFHLHMHRIIHRDLKPQNILISCDRNLPDVKIADFGLSRILSTPFKTLTREVVTLWYRAPELLLGNKNYSSSIDIWSVGCIFIELLIGRPIFSGDSEVSTLFKIFKTLGTPNPKVYSNINSLPNYSPDWPKWDIDENWVDNQICMYSPTKQYLLETDAKNLIKMMLMYDPSRRINAFDALNNKWFDEVRNNTF</sequence>
<dbReference type="GO" id="GO:0004674">
    <property type="term" value="F:protein serine/threonine kinase activity"/>
    <property type="evidence" value="ECO:0007669"/>
    <property type="project" value="UniProtKB-KW"/>
</dbReference>
<feature type="domain" description="Protein kinase" evidence="13">
    <location>
        <begin position="28"/>
        <end position="321"/>
    </location>
</feature>
<feature type="binding site" evidence="11">
    <location>
        <position position="57"/>
    </location>
    <ligand>
        <name>ATP</name>
        <dbReference type="ChEBI" id="CHEBI:30616"/>
    </ligand>
</feature>
<dbReference type="Gene3D" id="1.10.510.10">
    <property type="entry name" value="Transferase(Phosphotransferase) domain 1"/>
    <property type="match status" value="1"/>
</dbReference>
<keyword evidence="2 12" id="KW-0723">Serine/threonine-protein kinase</keyword>
<keyword evidence="6 11" id="KW-0067">ATP-binding</keyword>
<evidence type="ECO:0000256" key="5">
    <source>
        <dbReference type="ARBA" id="ARBA00022777"/>
    </source>
</evidence>
<dbReference type="PROSITE" id="PS50011">
    <property type="entry name" value="PROTEIN_KINASE_DOM"/>
    <property type="match status" value="1"/>
</dbReference>
<evidence type="ECO:0000256" key="6">
    <source>
        <dbReference type="ARBA" id="ARBA00022840"/>
    </source>
</evidence>
<dbReference type="InterPro" id="IPR011009">
    <property type="entry name" value="Kinase-like_dom_sf"/>
</dbReference>
<dbReference type="AlphaFoldDB" id="A0A7S7LK48"/>